<proteinExistence type="inferred from homology"/>
<evidence type="ECO:0000256" key="2">
    <source>
        <dbReference type="ARBA" id="ARBA00022448"/>
    </source>
</evidence>
<accession>A0ABV1H8Z7</accession>
<comment type="similarity">
    <text evidence="1">Belongs to the ABC transporter superfamily.</text>
</comment>
<dbReference type="Proteomes" id="UP001546774">
    <property type="component" value="Unassembled WGS sequence"/>
</dbReference>
<evidence type="ECO:0000313" key="6">
    <source>
        <dbReference type="EMBL" id="MEQ2555812.1"/>
    </source>
</evidence>
<dbReference type="Pfam" id="PF00005">
    <property type="entry name" value="ABC_tran"/>
    <property type="match status" value="1"/>
</dbReference>
<dbReference type="SMART" id="SM00382">
    <property type="entry name" value="AAA"/>
    <property type="match status" value="1"/>
</dbReference>
<dbReference type="InterPro" id="IPR027417">
    <property type="entry name" value="P-loop_NTPase"/>
</dbReference>
<dbReference type="Gene3D" id="3.40.50.300">
    <property type="entry name" value="P-loop containing nucleotide triphosphate hydrolases"/>
    <property type="match status" value="1"/>
</dbReference>
<evidence type="ECO:0000256" key="1">
    <source>
        <dbReference type="ARBA" id="ARBA00005417"/>
    </source>
</evidence>
<dbReference type="GO" id="GO:0005524">
    <property type="term" value="F:ATP binding"/>
    <property type="evidence" value="ECO:0007669"/>
    <property type="project" value="UniProtKB-KW"/>
</dbReference>
<evidence type="ECO:0000259" key="5">
    <source>
        <dbReference type="PROSITE" id="PS50893"/>
    </source>
</evidence>
<dbReference type="InterPro" id="IPR017871">
    <property type="entry name" value="ABC_transporter-like_CS"/>
</dbReference>
<organism evidence="6 7">
    <name type="scientific">Lachnospira intestinalis</name>
    <dbReference type="NCBI Taxonomy" id="3133158"/>
    <lineage>
        <taxon>Bacteria</taxon>
        <taxon>Bacillati</taxon>
        <taxon>Bacillota</taxon>
        <taxon>Clostridia</taxon>
        <taxon>Lachnospirales</taxon>
        <taxon>Lachnospiraceae</taxon>
        <taxon>Lachnospira</taxon>
    </lineage>
</organism>
<feature type="domain" description="ABC transporter" evidence="5">
    <location>
        <begin position="3"/>
        <end position="240"/>
    </location>
</feature>
<dbReference type="PANTHER" id="PTHR43335:SF2">
    <property type="entry name" value="ABC TRANSPORTER, ATP-BINDING PROTEIN"/>
    <property type="match status" value="1"/>
</dbReference>
<reference evidence="6" key="1">
    <citation type="submission" date="2024-03" db="EMBL/GenBank/DDBJ databases">
        <title>Human intestinal bacterial collection.</title>
        <authorList>
            <person name="Pauvert C."/>
            <person name="Hitch T.C.A."/>
            <person name="Clavel T."/>
        </authorList>
    </citation>
    <scope>NUCLEOTIDE SEQUENCE [LARGE SCALE GENOMIC DNA]</scope>
    <source>
        <strain evidence="6">CLA-AA-H89B</strain>
    </source>
</reference>
<protein>
    <submittedName>
        <fullName evidence="6">ATP-binding cassette domain-containing protein</fullName>
    </submittedName>
</protein>
<name>A0ABV1H8Z7_9FIRM</name>
<dbReference type="PANTHER" id="PTHR43335">
    <property type="entry name" value="ABC TRANSPORTER, ATP-BINDING PROTEIN"/>
    <property type="match status" value="1"/>
</dbReference>
<evidence type="ECO:0000256" key="4">
    <source>
        <dbReference type="ARBA" id="ARBA00022840"/>
    </source>
</evidence>
<dbReference type="InterPro" id="IPR003593">
    <property type="entry name" value="AAA+_ATPase"/>
</dbReference>
<dbReference type="EMBL" id="JBBMFS010000012">
    <property type="protein sequence ID" value="MEQ2555812.1"/>
    <property type="molecule type" value="Genomic_DNA"/>
</dbReference>
<evidence type="ECO:0000256" key="3">
    <source>
        <dbReference type="ARBA" id="ARBA00022741"/>
    </source>
</evidence>
<dbReference type="SUPFAM" id="SSF52540">
    <property type="entry name" value="P-loop containing nucleoside triphosphate hydrolases"/>
    <property type="match status" value="1"/>
</dbReference>
<gene>
    <name evidence="6" type="ORF">WMO37_12500</name>
</gene>
<dbReference type="PROSITE" id="PS50893">
    <property type="entry name" value="ABC_TRANSPORTER_2"/>
    <property type="match status" value="1"/>
</dbReference>
<evidence type="ECO:0000313" key="7">
    <source>
        <dbReference type="Proteomes" id="UP001546774"/>
    </source>
</evidence>
<sequence>MELQLEGLSKTYGTVQALRKVTYTFKPGIYGILGANGAGKSTMINLITDNVSRDNGSDGGRILYDGEDILKLGKRFRAIVGYMPQQQGFYEDFSPKAFLKYMAEVKGLKGKNAEGKTVNQQIDELLEVVNLTGVAHKKIGGFSGGMKQRVLLAQALLGNPKILILDEPTAGLDPKERIGIRNYIAELSKDKIILFATHVVSDIECIADHVLLIKKGQIVATGTPVELIEKMQGKVAEITCTLDDVGALQAEYKVGNIRQRKNGLALRLVGDTLPKEAVPVEDNIDLEDVYLYYFE</sequence>
<comment type="caution">
    <text evidence="6">The sequence shown here is derived from an EMBL/GenBank/DDBJ whole genome shotgun (WGS) entry which is preliminary data.</text>
</comment>
<keyword evidence="2" id="KW-0813">Transport</keyword>
<dbReference type="InterPro" id="IPR003439">
    <property type="entry name" value="ABC_transporter-like_ATP-bd"/>
</dbReference>
<dbReference type="PROSITE" id="PS00211">
    <property type="entry name" value="ABC_TRANSPORTER_1"/>
    <property type="match status" value="1"/>
</dbReference>
<keyword evidence="7" id="KW-1185">Reference proteome</keyword>
<keyword evidence="3" id="KW-0547">Nucleotide-binding</keyword>
<keyword evidence="4 6" id="KW-0067">ATP-binding</keyword>